<dbReference type="GO" id="GO:0005737">
    <property type="term" value="C:cytoplasm"/>
    <property type="evidence" value="ECO:0007669"/>
    <property type="project" value="TreeGrafter"/>
</dbReference>
<dbReference type="SUPFAM" id="SSF52540">
    <property type="entry name" value="P-loop containing nucleoside triphosphate hydrolases"/>
    <property type="match status" value="1"/>
</dbReference>
<dbReference type="RefSeq" id="WP_136078517.1">
    <property type="nucleotide sequence ID" value="NZ_CAAHFG010000001.1"/>
</dbReference>
<evidence type="ECO:0000313" key="3">
    <source>
        <dbReference type="Proteomes" id="UP000366872"/>
    </source>
</evidence>
<evidence type="ECO:0000313" key="2">
    <source>
        <dbReference type="EMBL" id="VGO12890.1"/>
    </source>
</evidence>
<protein>
    <submittedName>
        <fullName evidence="2">Zinc-binding GTPase YeiR</fullName>
    </submittedName>
</protein>
<dbReference type="CDD" id="cd03112">
    <property type="entry name" value="CobW-like"/>
    <property type="match status" value="1"/>
</dbReference>
<gene>
    <name evidence="2" type="primary">yeiR</name>
    <name evidence="2" type="ORF">PDESU_01444</name>
</gene>
<dbReference type="InterPro" id="IPR051316">
    <property type="entry name" value="Zinc-reg_GTPase_activator"/>
</dbReference>
<evidence type="ECO:0000259" key="1">
    <source>
        <dbReference type="Pfam" id="PF02492"/>
    </source>
</evidence>
<dbReference type="PANTHER" id="PTHR13748:SF62">
    <property type="entry name" value="COBW DOMAIN-CONTAINING PROTEIN"/>
    <property type="match status" value="1"/>
</dbReference>
<dbReference type="InterPro" id="IPR003495">
    <property type="entry name" value="CobW/HypB/UreG_nucleotide-bd"/>
</dbReference>
<dbReference type="AlphaFoldDB" id="A0A6C2TYX9"/>
<proteinExistence type="predicted"/>
<reference evidence="2 3" key="1">
    <citation type="submission" date="2019-04" db="EMBL/GenBank/DDBJ databases">
        <authorList>
            <person name="Van Vliet M D."/>
        </authorList>
    </citation>
    <scope>NUCLEOTIDE SEQUENCE [LARGE SCALE GENOMIC DNA]</scope>
    <source>
        <strain evidence="2 3">F1</strain>
    </source>
</reference>
<organism evidence="2 3">
    <name type="scientific">Pontiella desulfatans</name>
    <dbReference type="NCBI Taxonomy" id="2750659"/>
    <lineage>
        <taxon>Bacteria</taxon>
        <taxon>Pseudomonadati</taxon>
        <taxon>Kiritimatiellota</taxon>
        <taxon>Kiritimatiellia</taxon>
        <taxon>Kiritimatiellales</taxon>
        <taxon>Pontiellaceae</taxon>
        <taxon>Pontiella</taxon>
    </lineage>
</organism>
<dbReference type="EMBL" id="CAAHFG010000001">
    <property type="protein sequence ID" value="VGO12890.1"/>
    <property type="molecule type" value="Genomic_DNA"/>
</dbReference>
<name>A0A6C2TYX9_PONDE</name>
<dbReference type="Pfam" id="PF02492">
    <property type="entry name" value="cobW"/>
    <property type="match status" value="1"/>
</dbReference>
<dbReference type="InterPro" id="IPR027417">
    <property type="entry name" value="P-loop_NTPase"/>
</dbReference>
<feature type="domain" description="CobW/HypB/UreG nucleotide-binding" evidence="1">
    <location>
        <begin position="3"/>
        <end position="174"/>
    </location>
</feature>
<keyword evidence="3" id="KW-1185">Reference proteome</keyword>
<accession>A0A6C2TYX9</accession>
<sequence>MIPICLITGFLGTGKTTLLKRIVEENRDRKWIYLVNEFSALDVDGAIVSEENPDVVSIPGGSIFCKCLVTEFIGQMTKIHEQHPDAEGVVIEASGMADPRVIADMLKETKLDAHFELNNIVSIVEPRSFLRLIHTLPNIIHQVEAADLVLLNKCDLFEEAQLVETEQAVGNIKPGSHLRRCEHAAIDFPVFEQTASHNDLHGEYAKCRDPRYSAFALDLPSSTDPRIFMDLINENEDAVYRVKGYVPTEDKPVYFDYSKAGFSITAAMPRSSYGLAWICKGEETERIERLAKEALEM</sequence>
<dbReference type="Gene3D" id="3.40.50.300">
    <property type="entry name" value="P-loop containing nucleotide triphosphate hydrolases"/>
    <property type="match status" value="1"/>
</dbReference>
<dbReference type="Proteomes" id="UP000366872">
    <property type="component" value="Unassembled WGS sequence"/>
</dbReference>
<dbReference type="PANTHER" id="PTHR13748">
    <property type="entry name" value="COBW-RELATED"/>
    <property type="match status" value="1"/>
</dbReference>